<evidence type="ECO:0000313" key="4">
    <source>
        <dbReference type="EMBL" id="NSX54684.1"/>
    </source>
</evidence>
<feature type="transmembrane region" description="Helical" evidence="2">
    <location>
        <begin position="265"/>
        <end position="285"/>
    </location>
</feature>
<protein>
    <submittedName>
        <fullName evidence="4">Cbb3-type cytochrome c oxidase subunit I</fullName>
    </submittedName>
</protein>
<dbReference type="SUPFAM" id="SSF81442">
    <property type="entry name" value="Cytochrome c oxidase subunit I-like"/>
    <property type="match status" value="1"/>
</dbReference>
<feature type="domain" description="Cytochrome oxidase subunit I profile" evidence="3">
    <location>
        <begin position="6"/>
        <end position="327"/>
    </location>
</feature>
<keyword evidence="2" id="KW-0812">Transmembrane</keyword>
<feature type="transmembrane region" description="Helical" evidence="2">
    <location>
        <begin position="203"/>
        <end position="230"/>
    </location>
</feature>
<keyword evidence="1" id="KW-0679">Respiratory chain</keyword>
<keyword evidence="2" id="KW-0472">Membrane</keyword>
<evidence type="ECO:0000256" key="2">
    <source>
        <dbReference type="SAM" id="Phobius"/>
    </source>
</evidence>
<keyword evidence="1" id="KW-0249">Electron transport</keyword>
<dbReference type="PROSITE" id="PS50855">
    <property type="entry name" value="COX1"/>
    <property type="match status" value="1"/>
</dbReference>
<evidence type="ECO:0000259" key="3">
    <source>
        <dbReference type="PROSITE" id="PS50855"/>
    </source>
</evidence>
<evidence type="ECO:0000256" key="1">
    <source>
        <dbReference type="ARBA" id="ARBA00022660"/>
    </source>
</evidence>
<proteinExistence type="predicted"/>
<accession>A0ABX2IWA0</accession>
<feature type="transmembrane region" description="Helical" evidence="2">
    <location>
        <begin position="168"/>
        <end position="191"/>
    </location>
</feature>
<dbReference type="PRINTS" id="PR01165">
    <property type="entry name" value="CYCOXIDASEI"/>
</dbReference>
<reference evidence="4 5" key="1">
    <citation type="submission" date="2020-06" db="EMBL/GenBank/DDBJ databases">
        <title>Sulfitobacter algicola sp. nov., isolated from green algae.</title>
        <authorList>
            <person name="Wang C."/>
        </authorList>
    </citation>
    <scope>NUCLEOTIDE SEQUENCE [LARGE SCALE GENOMIC DNA]</scope>
    <source>
        <strain evidence="4 5">1151</strain>
    </source>
</reference>
<dbReference type="EMBL" id="JABUFE010000003">
    <property type="protein sequence ID" value="NSX54684.1"/>
    <property type="molecule type" value="Genomic_DNA"/>
</dbReference>
<gene>
    <name evidence="4" type="ORF">HRQ87_07690</name>
</gene>
<keyword evidence="5" id="KW-1185">Reference proteome</keyword>
<feature type="transmembrane region" description="Helical" evidence="2">
    <location>
        <begin position="114"/>
        <end position="136"/>
    </location>
</feature>
<dbReference type="InterPro" id="IPR036927">
    <property type="entry name" value="Cyt_c_oxase-like_su1_sf"/>
</dbReference>
<dbReference type="PANTHER" id="PTHR10422">
    <property type="entry name" value="CYTOCHROME C OXIDASE SUBUNIT 1"/>
    <property type="match status" value="1"/>
</dbReference>
<dbReference type="InterPro" id="IPR023616">
    <property type="entry name" value="Cyt_c_oxase-like_su1_dom"/>
</dbReference>
<feature type="transmembrane region" description="Helical" evidence="2">
    <location>
        <begin position="81"/>
        <end position="102"/>
    </location>
</feature>
<dbReference type="Gene3D" id="1.20.210.10">
    <property type="entry name" value="Cytochrome c oxidase-like, subunit I domain"/>
    <property type="match status" value="1"/>
</dbReference>
<keyword evidence="2" id="KW-1133">Transmembrane helix</keyword>
<keyword evidence="1" id="KW-0813">Transport</keyword>
<feature type="transmembrane region" description="Helical" evidence="2">
    <location>
        <begin position="297"/>
        <end position="323"/>
    </location>
</feature>
<sequence length="327" mass="35830">MSIAVSMRRILFPYHTFVGMLYMGVAGTIGLFGIVLAIYIQLEMMNPSFQYFCLDGLQLSQSGDLCGPNPYLFGFIVNNGLTLLVFFCFIPAIFGGFGSYVLPQQIGAPSLMLPSINGLSFWLFAISMAVGILFLINPSHIEPQTDGIGWQLYPPLSSTQQSGLEPRAIFAISGVALSIVLNIVALIVTFMKDRPAGQRMSDTPLFSMLVFVTSWPVLLSLPLMMFMFAVSQIDRNFGMTFFDPNAAGDPVLYQHVLWFLGAPEISGTVGALMWLALLLLVLGVISHFKKSLNKPPILHYAVMVYSLLPMILVGLAMLLHIVLTSGL</sequence>
<organism evidence="4 5">
    <name type="scientific">Parasulfitobacter algicola</name>
    <dbReference type="NCBI Taxonomy" id="2614809"/>
    <lineage>
        <taxon>Bacteria</taxon>
        <taxon>Pseudomonadati</taxon>
        <taxon>Pseudomonadota</taxon>
        <taxon>Alphaproteobacteria</taxon>
        <taxon>Rhodobacterales</taxon>
        <taxon>Roseobacteraceae</taxon>
        <taxon>Parasulfitobacter</taxon>
    </lineage>
</organism>
<comment type="caution">
    <text evidence="4">The sequence shown here is derived from an EMBL/GenBank/DDBJ whole genome shotgun (WGS) entry which is preliminary data.</text>
</comment>
<dbReference type="InterPro" id="IPR000883">
    <property type="entry name" value="Cyt_C_Oxase_1"/>
</dbReference>
<feature type="transmembrane region" description="Helical" evidence="2">
    <location>
        <begin position="21"/>
        <end position="42"/>
    </location>
</feature>
<dbReference type="Pfam" id="PF00115">
    <property type="entry name" value="COX1"/>
    <property type="match status" value="1"/>
</dbReference>
<name>A0ABX2IWA0_9RHOB</name>
<dbReference type="PANTHER" id="PTHR10422:SF18">
    <property type="entry name" value="CYTOCHROME C OXIDASE SUBUNIT 1"/>
    <property type="match status" value="1"/>
</dbReference>
<dbReference type="Proteomes" id="UP000777935">
    <property type="component" value="Unassembled WGS sequence"/>
</dbReference>
<evidence type="ECO:0000313" key="5">
    <source>
        <dbReference type="Proteomes" id="UP000777935"/>
    </source>
</evidence>
<dbReference type="RefSeq" id="WP_174136936.1">
    <property type="nucleotide sequence ID" value="NZ_JABUFE010000003.1"/>
</dbReference>